<feature type="region of interest" description="Disordered" evidence="2">
    <location>
        <begin position="1"/>
        <end position="40"/>
    </location>
</feature>
<evidence type="ECO:0000259" key="3">
    <source>
        <dbReference type="PROSITE" id="PS50110"/>
    </source>
</evidence>
<feature type="domain" description="Response regulatory" evidence="3">
    <location>
        <begin position="78"/>
        <end position="191"/>
    </location>
</feature>
<dbReference type="EMBL" id="CP043538">
    <property type="protein sequence ID" value="QGY03214.1"/>
    <property type="molecule type" value="Genomic_DNA"/>
</dbReference>
<dbReference type="AlphaFoldDB" id="A0A6B9FPT1"/>
<evidence type="ECO:0000313" key="4">
    <source>
        <dbReference type="EMBL" id="QGY03214.1"/>
    </source>
</evidence>
<dbReference type="SMART" id="SM00448">
    <property type="entry name" value="REC"/>
    <property type="match status" value="1"/>
</dbReference>
<protein>
    <submittedName>
        <fullName evidence="4">Response regulator</fullName>
    </submittedName>
</protein>
<sequence>MAPEGADAAPDLLEGHAQGTRVDGQAGGRRAQAGREGRRLKPGRAVSVTAAMLRALPALRRVVMDHVWKEGAVVTRGCSLLVDADTEGSQVLVEALRSLGHRVTAFPSLRYALDCVREPPDAFLLDYGSLRGRGPSAVGILRAGFPDVRIIFLSHIASVAGAVACMKAGADEFLTKPVSADEIDTMLRRSVDAPARKAVPSLAEATRSHALATLRGVGDDLPTAARLLRIKVLTLQRILDGPISTARPQTSAEVPDIEARARSALGAHR</sequence>
<evidence type="ECO:0000256" key="1">
    <source>
        <dbReference type="PROSITE-ProRule" id="PRU00169"/>
    </source>
</evidence>
<keyword evidence="1" id="KW-0597">Phosphoprotein</keyword>
<dbReference type="CDD" id="cd00156">
    <property type="entry name" value="REC"/>
    <property type="match status" value="1"/>
</dbReference>
<reference evidence="4 5" key="1">
    <citation type="journal article" date="2012" name="Genet. Mol. Biol.">
        <title>Analysis of 16S rRNA and mxaF genes revealing insights into Methylobacterium niche-specific plant association.</title>
        <authorList>
            <person name="Dourado M.N."/>
            <person name="Andreote F.D."/>
            <person name="Dini-Andreote F."/>
            <person name="Conti R."/>
            <person name="Araujo J.M."/>
            <person name="Araujo W.L."/>
        </authorList>
    </citation>
    <scope>NUCLEOTIDE SEQUENCE [LARGE SCALE GENOMIC DNA]</scope>
    <source>
        <strain evidence="4 5">SR1.6/6</strain>
    </source>
</reference>
<feature type="modified residue" description="4-aspartylphosphate" evidence="1">
    <location>
        <position position="126"/>
    </location>
</feature>
<dbReference type="Gene3D" id="3.40.50.2300">
    <property type="match status" value="1"/>
</dbReference>
<dbReference type="SUPFAM" id="SSF52172">
    <property type="entry name" value="CheY-like"/>
    <property type="match status" value="1"/>
</dbReference>
<organism evidence="4 5">
    <name type="scientific">Methylobacterium mesophilicum SR1.6/6</name>
    <dbReference type="NCBI Taxonomy" id="908290"/>
    <lineage>
        <taxon>Bacteria</taxon>
        <taxon>Pseudomonadati</taxon>
        <taxon>Pseudomonadota</taxon>
        <taxon>Alphaproteobacteria</taxon>
        <taxon>Hyphomicrobiales</taxon>
        <taxon>Methylobacteriaceae</taxon>
        <taxon>Methylobacterium</taxon>
    </lineage>
</organism>
<accession>A0A6B9FPT1</accession>
<evidence type="ECO:0000256" key="2">
    <source>
        <dbReference type="SAM" id="MobiDB-lite"/>
    </source>
</evidence>
<evidence type="ECO:0000313" key="5">
    <source>
        <dbReference type="Proteomes" id="UP000012488"/>
    </source>
</evidence>
<reference evidence="4 5" key="2">
    <citation type="journal article" date="2013" name="Genome Announc.">
        <title>Draft Genome Sequence of Methylobacterium mesophilicum Strain SR1.6/6, Isolated from Citrus sinensis.</title>
        <authorList>
            <person name="Marinho Almeida D."/>
            <person name="Dini-Andreote F."/>
            <person name="Camargo Neves A.A."/>
            <person name="Juca Ramos R.T."/>
            <person name="Andreote F.D."/>
            <person name="Carneiro A.R."/>
            <person name="Oliveira de Souza Lima A."/>
            <person name="Caracciolo Gomes de Sa P.H."/>
            <person name="Ribeiro Barbosa M.S."/>
            <person name="Araujo W.L."/>
            <person name="Silva A."/>
        </authorList>
    </citation>
    <scope>NUCLEOTIDE SEQUENCE [LARGE SCALE GENOMIC DNA]</scope>
    <source>
        <strain evidence="4 5">SR1.6/6</strain>
    </source>
</reference>
<name>A0A6B9FPT1_9HYPH</name>
<dbReference type="InterPro" id="IPR001789">
    <property type="entry name" value="Sig_transdc_resp-reg_receiver"/>
</dbReference>
<dbReference type="PROSITE" id="PS50110">
    <property type="entry name" value="RESPONSE_REGULATORY"/>
    <property type="match status" value="1"/>
</dbReference>
<dbReference type="InterPro" id="IPR011006">
    <property type="entry name" value="CheY-like_superfamily"/>
</dbReference>
<dbReference type="GO" id="GO:0000160">
    <property type="term" value="P:phosphorelay signal transduction system"/>
    <property type="evidence" value="ECO:0007669"/>
    <property type="project" value="InterPro"/>
</dbReference>
<dbReference type="KEGG" id="mmes:MMSR116_15975"/>
<dbReference type="Proteomes" id="UP000012488">
    <property type="component" value="Chromosome"/>
</dbReference>
<dbReference type="Pfam" id="PF00072">
    <property type="entry name" value="Response_reg"/>
    <property type="match status" value="1"/>
</dbReference>
<gene>
    <name evidence="4" type="ORF">MMSR116_15975</name>
</gene>
<proteinExistence type="predicted"/>